<dbReference type="InterPro" id="IPR029787">
    <property type="entry name" value="Nucleotide_cyclase"/>
</dbReference>
<dbReference type="GO" id="GO:0043709">
    <property type="term" value="P:cell adhesion involved in single-species biofilm formation"/>
    <property type="evidence" value="ECO:0007669"/>
    <property type="project" value="TreeGrafter"/>
</dbReference>
<organism evidence="3">
    <name type="scientific">hydrothermal vent metagenome</name>
    <dbReference type="NCBI Taxonomy" id="652676"/>
    <lineage>
        <taxon>unclassified sequences</taxon>
        <taxon>metagenomes</taxon>
        <taxon>ecological metagenomes</taxon>
    </lineage>
</organism>
<dbReference type="PROSITE" id="PS50887">
    <property type="entry name" value="GGDEF"/>
    <property type="match status" value="1"/>
</dbReference>
<feature type="transmembrane region" description="Helical" evidence="1">
    <location>
        <begin position="28"/>
        <end position="51"/>
    </location>
</feature>
<sequence>MSTQPKFKELIFASFNVESYSPDNTRVLMLNAFLFITLVTDGVLFVFNLAWSQNCDLCMIQLGIGFPVFYALILLRKKKNYKKASYLSTFILFLSYLALIVLLKGEHFSMIWSYFFAPFSMIILGAKRGLFISIVFLFFALSLSYTGVGIWMQGLWDLASYIRFAISHIVMLYIIYAITNSNEKAYEKIEALRQRELAQLKLFEKLSITDPLTSLYNRRSLKEIFPKEFYSAQREKKYFAYLLLDLDYFKHYNDTYGHKKGDDVLIEVAALLKQSCRYAFRIGGDEFAGILVADNLQKIKKHVNNLQRQIYDLKIEHQQNPVAPYVTGSIGAHIVQTYKYDFNEIYNNTDKALYKAKAEGRNKVVFL</sequence>
<gene>
    <name evidence="3" type="ORF">MNB_SV-4-738</name>
</gene>
<dbReference type="AlphaFoldDB" id="A0A1W1E8V9"/>
<keyword evidence="1" id="KW-1133">Transmembrane helix</keyword>
<dbReference type="EMBL" id="FPIB01000015">
    <property type="protein sequence ID" value="SFV90384.1"/>
    <property type="molecule type" value="Genomic_DNA"/>
</dbReference>
<keyword evidence="1" id="KW-0472">Membrane</keyword>
<reference evidence="3" key="1">
    <citation type="submission" date="2016-10" db="EMBL/GenBank/DDBJ databases">
        <authorList>
            <person name="de Groot N.N."/>
        </authorList>
    </citation>
    <scope>NUCLEOTIDE SEQUENCE</scope>
</reference>
<protein>
    <submittedName>
        <fullName evidence="3">Diguanylate cyclase/phosphodiesterase (GGDEF &amp; EAL domains) with PAS/PAC sensor(S)</fullName>
    </submittedName>
</protein>
<feature type="domain" description="GGDEF" evidence="2">
    <location>
        <begin position="237"/>
        <end position="367"/>
    </location>
</feature>
<proteinExistence type="predicted"/>
<dbReference type="Gene3D" id="3.30.70.270">
    <property type="match status" value="1"/>
</dbReference>
<feature type="transmembrane region" description="Helical" evidence="1">
    <location>
        <begin position="131"/>
        <end position="152"/>
    </location>
</feature>
<dbReference type="GO" id="GO:0005886">
    <property type="term" value="C:plasma membrane"/>
    <property type="evidence" value="ECO:0007669"/>
    <property type="project" value="TreeGrafter"/>
</dbReference>
<dbReference type="InterPro" id="IPR050469">
    <property type="entry name" value="Diguanylate_Cyclase"/>
</dbReference>
<dbReference type="FunFam" id="3.30.70.270:FF:000001">
    <property type="entry name" value="Diguanylate cyclase domain protein"/>
    <property type="match status" value="1"/>
</dbReference>
<keyword evidence="1" id="KW-0812">Transmembrane</keyword>
<accession>A0A1W1E8V9</accession>
<dbReference type="InterPro" id="IPR043128">
    <property type="entry name" value="Rev_trsase/Diguanyl_cyclase"/>
</dbReference>
<dbReference type="GO" id="GO:1902201">
    <property type="term" value="P:negative regulation of bacterial-type flagellum-dependent cell motility"/>
    <property type="evidence" value="ECO:0007669"/>
    <property type="project" value="TreeGrafter"/>
</dbReference>
<name>A0A1W1E8V9_9ZZZZ</name>
<feature type="transmembrane region" description="Helical" evidence="1">
    <location>
        <begin position="158"/>
        <end position="178"/>
    </location>
</feature>
<dbReference type="PANTHER" id="PTHR45138:SF9">
    <property type="entry name" value="DIGUANYLATE CYCLASE DGCM-RELATED"/>
    <property type="match status" value="1"/>
</dbReference>
<feature type="transmembrane region" description="Helical" evidence="1">
    <location>
        <begin position="109"/>
        <end position="126"/>
    </location>
</feature>
<dbReference type="CDD" id="cd01949">
    <property type="entry name" value="GGDEF"/>
    <property type="match status" value="1"/>
</dbReference>
<evidence type="ECO:0000313" key="3">
    <source>
        <dbReference type="EMBL" id="SFV90384.1"/>
    </source>
</evidence>
<dbReference type="PANTHER" id="PTHR45138">
    <property type="entry name" value="REGULATORY COMPONENTS OF SENSORY TRANSDUCTION SYSTEM"/>
    <property type="match status" value="1"/>
</dbReference>
<dbReference type="Pfam" id="PF00990">
    <property type="entry name" value="GGDEF"/>
    <property type="match status" value="1"/>
</dbReference>
<dbReference type="NCBIfam" id="TIGR00254">
    <property type="entry name" value="GGDEF"/>
    <property type="match status" value="1"/>
</dbReference>
<evidence type="ECO:0000256" key="1">
    <source>
        <dbReference type="SAM" id="Phobius"/>
    </source>
</evidence>
<dbReference type="SMART" id="SM00267">
    <property type="entry name" value="GGDEF"/>
    <property type="match status" value="1"/>
</dbReference>
<dbReference type="SUPFAM" id="SSF55073">
    <property type="entry name" value="Nucleotide cyclase"/>
    <property type="match status" value="1"/>
</dbReference>
<evidence type="ECO:0000259" key="2">
    <source>
        <dbReference type="PROSITE" id="PS50887"/>
    </source>
</evidence>
<feature type="transmembrane region" description="Helical" evidence="1">
    <location>
        <begin position="57"/>
        <end position="75"/>
    </location>
</feature>
<feature type="transmembrane region" description="Helical" evidence="1">
    <location>
        <begin position="84"/>
        <end position="103"/>
    </location>
</feature>
<dbReference type="InterPro" id="IPR000160">
    <property type="entry name" value="GGDEF_dom"/>
</dbReference>
<dbReference type="GO" id="GO:0052621">
    <property type="term" value="F:diguanylate cyclase activity"/>
    <property type="evidence" value="ECO:0007669"/>
    <property type="project" value="TreeGrafter"/>
</dbReference>